<name>A0A509EH12_9HYPH</name>
<dbReference type="Gene3D" id="3.40.50.2300">
    <property type="match status" value="1"/>
</dbReference>
<organism evidence="5 6">
    <name type="scientific">Methylobacterium symbioticum</name>
    <dbReference type="NCBI Taxonomy" id="2584084"/>
    <lineage>
        <taxon>Bacteria</taxon>
        <taxon>Pseudomonadati</taxon>
        <taxon>Pseudomonadota</taxon>
        <taxon>Alphaproteobacteria</taxon>
        <taxon>Hyphomicrobiales</taxon>
        <taxon>Methylobacteriaceae</taxon>
        <taxon>Methylobacterium</taxon>
    </lineage>
</organism>
<proteinExistence type="predicted"/>
<sequence length="201" mass="21448">MTKGNRDGTGRRAPPLDTLSPGVPLDQIGETLASIYDSLVAEGVPEHLAVLVRRVRQAEPEPVADGRDGTEASRVPQDRIALIVEDDPEQRALAEALLEETELAVIGCASAEAALRLLQDRGGEVALVFADVRLAGAMDGLQLARAVATLWPRARLVLTSGHGLDRPDLPPEAVFIPKPWRPRDVLAEAHRAAGEPPPPVV</sequence>
<evidence type="ECO:0000259" key="4">
    <source>
        <dbReference type="PROSITE" id="PS50110"/>
    </source>
</evidence>
<feature type="region of interest" description="Disordered" evidence="3">
    <location>
        <begin position="1"/>
        <end position="24"/>
    </location>
</feature>
<dbReference type="GO" id="GO:0000160">
    <property type="term" value="P:phosphorelay signal transduction system"/>
    <property type="evidence" value="ECO:0007669"/>
    <property type="project" value="InterPro"/>
</dbReference>
<dbReference type="PANTHER" id="PTHR44591:SF21">
    <property type="entry name" value="TWO-COMPONENT RESPONSE REGULATOR"/>
    <property type="match status" value="1"/>
</dbReference>
<dbReference type="InterPro" id="IPR001789">
    <property type="entry name" value="Sig_transdc_resp-reg_receiver"/>
</dbReference>
<dbReference type="Pfam" id="PF00072">
    <property type="entry name" value="Response_reg"/>
    <property type="match status" value="1"/>
</dbReference>
<dbReference type="SUPFAM" id="SSF52172">
    <property type="entry name" value="CheY-like"/>
    <property type="match status" value="1"/>
</dbReference>
<dbReference type="InterPro" id="IPR050595">
    <property type="entry name" value="Bact_response_regulator"/>
</dbReference>
<feature type="compositionally biased region" description="Basic and acidic residues" evidence="3">
    <location>
        <begin position="1"/>
        <end position="10"/>
    </location>
</feature>
<evidence type="ECO:0000313" key="5">
    <source>
        <dbReference type="EMBL" id="VUD73342.1"/>
    </source>
</evidence>
<reference evidence="5 6" key="1">
    <citation type="submission" date="2019-06" db="EMBL/GenBank/DDBJ databases">
        <authorList>
            <person name="Rodrigo-Torres L."/>
            <person name="Arahal R. D."/>
            <person name="Lucena T."/>
        </authorList>
    </citation>
    <scope>NUCLEOTIDE SEQUENCE [LARGE SCALE GENOMIC DNA]</scope>
    <source>
        <strain evidence="5 6">SB0023/3</strain>
    </source>
</reference>
<gene>
    <name evidence="5" type="ORF">MET9862_03957</name>
</gene>
<protein>
    <submittedName>
        <fullName evidence="5">Blue-light-activated protein</fullName>
    </submittedName>
</protein>
<evidence type="ECO:0000256" key="2">
    <source>
        <dbReference type="PROSITE-ProRule" id="PRU00169"/>
    </source>
</evidence>
<dbReference type="PANTHER" id="PTHR44591">
    <property type="entry name" value="STRESS RESPONSE REGULATOR PROTEIN 1"/>
    <property type="match status" value="1"/>
</dbReference>
<keyword evidence="1 2" id="KW-0597">Phosphoprotein</keyword>
<evidence type="ECO:0000256" key="1">
    <source>
        <dbReference type="ARBA" id="ARBA00022553"/>
    </source>
</evidence>
<feature type="domain" description="Response regulatory" evidence="4">
    <location>
        <begin position="80"/>
        <end position="193"/>
    </location>
</feature>
<accession>A0A509EH12</accession>
<keyword evidence="6" id="KW-1185">Reference proteome</keyword>
<dbReference type="SMART" id="SM00448">
    <property type="entry name" value="REC"/>
    <property type="match status" value="1"/>
</dbReference>
<feature type="modified residue" description="4-aspartylphosphate" evidence="2">
    <location>
        <position position="131"/>
    </location>
</feature>
<dbReference type="InterPro" id="IPR011006">
    <property type="entry name" value="CheY-like_superfamily"/>
</dbReference>
<dbReference type="PROSITE" id="PS50110">
    <property type="entry name" value="RESPONSE_REGULATORY"/>
    <property type="match status" value="1"/>
</dbReference>
<dbReference type="EMBL" id="CABFPH010000067">
    <property type="protein sequence ID" value="VUD73342.1"/>
    <property type="molecule type" value="Genomic_DNA"/>
</dbReference>
<evidence type="ECO:0000313" key="6">
    <source>
        <dbReference type="Proteomes" id="UP000410984"/>
    </source>
</evidence>
<dbReference type="Proteomes" id="UP000410984">
    <property type="component" value="Unassembled WGS sequence"/>
</dbReference>
<dbReference type="AlphaFoldDB" id="A0A509EH12"/>
<evidence type="ECO:0000256" key="3">
    <source>
        <dbReference type="SAM" id="MobiDB-lite"/>
    </source>
</evidence>